<evidence type="ECO:0000256" key="1">
    <source>
        <dbReference type="ARBA" id="ARBA00004141"/>
    </source>
</evidence>
<dbReference type="Pfam" id="PF07690">
    <property type="entry name" value="MFS_1"/>
    <property type="match status" value="1"/>
</dbReference>
<feature type="transmembrane region" description="Helical" evidence="6">
    <location>
        <begin position="293"/>
        <end position="313"/>
    </location>
</feature>
<dbReference type="InterPro" id="IPR020846">
    <property type="entry name" value="MFS_dom"/>
</dbReference>
<dbReference type="EMBL" id="JAMLDX010000011">
    <property type="protein sequence ID" value="MCP3731635.1"/>
    <property type="molecule type" value="Genomic_DNA"/>
</dbReference>
<sequence length="421" mass="44653">MSDAANTQAGHSTPGYRALVLAMLLLVYTFNFLDRQILGILVAPIKADLGLTDTQLGALGGIAFAFLYSTLGVPLALLADRTSRTWVVTASLTVWSGFTALCGLATGFWSLFLFRIGVGVGEAGGVAPSYAIISDYFPPHQRARALAIYSLGIPIGLATGTLLGAWLAANVDWRAAFLVVGIAGVVIAPFFRLIVKEPPRPASSAGRAPIGQVFGILAKKPSFWLMAFAAGFSSMCGYGLAFWAPSFFIRSFGFDLATTSYYFGSILLIGGTIGVFAGGWFADRAGQGDRGFYARLPALAWLVCVPFFAGGFLTDNVTLAWFLFLIPNGLNILWLGPVNTAVQHLVPPHMRATASASFLLINNLIGLGAGSWVMGMMSDAMTASYGNEALRYAAVAALSFYLVAAGLMLLAVKPLRRDWVG</sequence>
<protein>
    <submittedName>
        <fullName evidence="8">MFS transporter</fullName>
    </submittedName>
</protein>
<dbReference type="GO" id="GO:0022857">
    <property type="term" value="F:transmembrane transporter activity"/>
    <property type="evidence" value="ECO:0007669"/>
    <property type="project" value="InterPro"/>
</dbReference>
<keyword evidence="5 6" id="KW-0472">Membrane</keyword>
<feature type="transmembrane region" description="Helical" evidence="6">
    <location>
        <begin position="319"/>
        <end position="342"/>
    </location>
</feature>
<dbReference type="SUPFAM" id="SSF103473">
    <property type="entry name" value="MFS general substrate transporter"/>
    <property type="match status" value="1"/>
</dbReference>
<keyword evidence="3 6" id="KW-0812">Transmembrane</keyword>
<dbReference type="InterPro" id="IPR011701">
    <property type="entry name" value="MFS"/>
</dbReference>
<feature type="transmembrane region" description="Helical" evidence="6">
    <location>
        <begin position="175"/>
        <end position="195"/>
    </location>
</feature>
<name>A0A9X2KMB7_9SPHN</name>
<feature type="transmembrane region" description="Helical" evidence="6">
    <location>
        <begin position="18"/>
        <end position="38"/>
    </location>
</feature>
<dbReference type="CDD" id="cd17328">
    <property type="entry name" value="MFS_spinster_like"/>
    <property type="match status" value="1"/>
</dbReference>
<dbReference type="InterPro" id="IPR036259">
    <property type="entry name" value="MFS_trans_sf"/>
</dbReference>
<organism evidence="8 9">
    <name type="scientific">Sphingomonas tagetis</name>
    <dbReference type="NCBI Taxonomy" id="2949092"/>
    <lineage>
        <taxon>Bacteria</taxon>
        <taxon>Pseudomonadati</taxon>
        <taxon>Pseudomonadota</taxon>
        <taxon>Alphaproteobacteria</taxon>
        <taxon>Sphingomonadales</taxon>
        <taxon>Sphingomonadaceae</taxon>
        <taxon>Sphingomonas</taxon>
    </lineage>
</organism>
<evidence type="ECO:0000259" key="7">
    <source>
        <dbReference type="PROSITE" id="PS50850"/>
    </source>
</evidence>
<evidence type="ECO:0000256" key="3">
    <source>
        <dbReference type="ARBA" id="ARBA00022692"/>
    </source>
</evidence>
<dbReference type="InterPro" id="IPR044770">
    <property type="entry name" value="MFS_spinster-like"/>
</dbReference>
<feature type="transmembrane region" description="Helical" evidence="6">
    <location>
        <begin position="112"/>
        <end position="133"/>
    </location>
</feature>
<feature type="transmembrane region" description="Helical" evidence="6">
    <location>
        <begin position="58"/>
        <end position="79"/>
    </location>
</feature>
<evidence type="ECO:0000313" key="9">
    <source>
        <dbReference type="Proteomes" id="UP001139451"/>
    </source>
</evidence>
<feature type="transmembrane region" description="Helical" evidence="6">
    <location>
        <begin position="223"/>
        <end position="249"/>
    </location>
</feature>
<evidence type="ECO:0000313" key="8">
    <source>
        <dbReference type="EMBL" id="MCP3731635.1"/>
    </source>
</evidence>
<proteinExistence type="predicted"/>
<feature type="transmembrane region" description="Helical" evidence="6">
    <location>
        <begin position="389"/>
        <end position="412"/>
    </location>
</feature>
<feature type="transmembrane region" description="Helical" evidence="6">
    <location>
        <begin position="354"/>
        <end position="377"/>
    </location>
</feature>
<dbReference type="RefSeq" id="WP_254294394.1">
    <property type="nucleotide sequence ID" value="NZ_JAMLDX010000011.1"/>
</dbReference>
<keyword evidence="9" id="KW-1185">Reference proteome</keyword>
<feature type="transmembrane region" description="Helical" evidence="6">
    <location>
        <begin position="86"/>
        <end position="106"/>
    </location>
</feature>
<comment type="subcellular location">
    <subcellularLocation>
        <location evidence="1">Membrane</location>
        <topology evidence="1">Multi-pass membrane protein</topology>
    </subcellularLocation>
</comment>
<dbReference type="GO" id="GO:0016020">
    <property type="term" value="C:membrane"/>
    <property type="evidence" value="ECO:0007669"/>
    <property type="project" value="UniProtKB-SubCell"/>
</dbReference>
<comment type="caution">
    <text evidence="8">The sequence shown here is derived from an EMBL/GenBank/DDBJ whole genome shotgun (WGS) entry which is preliminary data.</text>
</comment>
<dbReference type="PANTHER" id="PTHR23505:SF79">
    <property type="entry name" value="PROTEIN SPINSTER"/>
    <property type="match status" value="1"/>
</dbReference>
<evidence type="ECO:0000256" key="6">
    <source>
        <dbReference type="SAM" id="Phobius"/>
    </source>
</evidence>
<reference evidence="8" key="1">
    <citation type="submission" date="2022-05" db="EMBL/GenBank/DDBJ databases">
        <title>Sphingomonas sp. strain MG17 Genome sequencing and assembly.</title>
        <authorList>
            <person name="Kim I."/>
        </authorList>
    </citation>
    <scope>NUCLEOTIDE SEQUENCE</scope>
    <source>
        <strain evidence="8">MG17</strain>
    </source>
</reference>
<accession>A0A9X2KMB7</accession>
<dbReference type="Proteomes" id="UP001139451">
    <property type="component" value="Unassembled WGS sequence"/>
</dbReference>
<dbReference type="PANTHER" id="PTHR23505">
    <property type="entry name" value="SPINSTER"/>
    <property type="match status" value="1"/>
</dbReference>
<keyword evidence="2" id="KW-0813">Transport</keyword>
<dbReference type="AlphaFoldDB" id="A0A9X2KMB7"/>
<feature type="transmembrane region" description="Helical" evidence="6">
    <location>
        <begin position="261"/>
        <end position="281"/>
    </location>
</feature>
<keyword evidence="4 6" id="KW-1133">Transmembrane helix</keyword>
<evidence type="ECO:0000256" key="5">
    <source>
        <dbReference type="ARBA" id="ARBA00023136"/>
    </source>
</evidence>
<feature type="domain" description="Major facilitator superfamily (MFS) profile" evidence="7">
    <location>
        <begin position="20"/>
        <end position="417"/>
    </location>
</feature>
<dbReference type="Gene3D" id="1.20.1250.20">
    <property type="entry name" value="MFS general substrate transporter like domains"/>
    <property type="match status" value="2"/>
</dbReference>
<feature type="transmembrane region" description="Helical" evidence="6">
    <location>
        <begin position="145"/>
        <end position="169"/>
    </location>
</feature>
<evidence type="ECO:0000256" key="2">
    <source>
        <dbReference type="ARBA" id="ARBA00022448"/>
    </source>
</evidence>
<evidence type="ECO:0000256" key="4">
    <source>
        <dbReference type="ARBA" id="ARBA00022989"/>
    </source>
</evidence>
<gene>
    <name evidence="8" type="ORF">M9978_14505</name>
</gene>
<dbReference type="PROSITE" id="PS50850">
    <property type="entry name" value="MFS"/>
    <property type="match status" value="1"/>
</dbReference>